<protein>
    <recommendedName>
        <fullName evidence="1">DUF7770 domain-containing protein</fullName>
    </recommendedName>
</protein>
<feature type="domain" description="DUF7770" evidence="1">
    <location>
        <begin position="80"/>
        <end position="223"/>
    </location>
</feature>
<proteinExistence type="predicted"/>
<dbReference type="Proteomes" id="UP000315783">
    <property type="component" value="Unassembled WGS sequence"/>
</dbReference>
<sequence length="237" mass="26583">MTASSLMSAAGMDKHWNLSYFHEDDAAEPIAAVHICAYSDRADMYLPRARRDSDHDPIFDSDDESDDAGLYQDGLEIRSDLPNHWALLLELRHGQGRGVKLEMAPSWQAGRPAREGTVLVSSLAAGWRTSESIVKSLRFDVVPAADVTTVQQVIENLGHNARHRYLFTEGGEGSRYWVYTVVRDLEAVDTLQEGDADVAEEALSMIWSQDRDAVAGRVRRGMFTEWTIRGEKKPGFW</sequence>
<organism evidence="2 3">
    <name type="scientific">Cordyceps javanica</name>
    <dbReference type="NCBI Taxonomy" id="43265"/>
    <lineage>
        <taxon>Eukaryota</taxon>
        <taxon>Fungi</taxon>
        <taxon>Dikarya</taxon>
        <taxon>Ascomycota</taxon>
        <taxon>Pezizomycotina</taxon>
        <taxon>Sordariomycetes</taxon>
        <taxon>Hypocreomycetidae</taxon>
        <taxon>Hypocreales</taxon>
        <taxon>Cordycipitaceae</taxon>
        <taxon>Cordyceps</taxon>
    </lineage>
</organism>
<evidence type="ECO:0000313" key="3">
    <source>
        <dbReference type="Proteomes" id="UP000315783"/>
    </source>
</evidence>
<dbReference type="EMBL" id="SPUK01000023">
    <property type="protein sequence ID" value="TQV90767.1"/>
    <property type="molecule type" value="Genomic_DNA"/>
</dbReference>
<gene>
    <name evidence="2" type="ORF">IF1G_10510</name>
</gene>
<dbReference type="Pfam" id="PF24968">
    <property type="entry name" value="DUF7770"/>
    <property type="match status" value="1"/>
</dbReference>
<evidence type="ECO:0000313" key="2">
    <source>
        <dbReference type="EMBL" id="TQV90767.1"/>
    </source>
</evidence>
<comment type="caution">
    <text evidence="2">The sequence shown here is derived from an EMBL/GenBank/DDBJ whole genome shotgun (WGS) entry which is preliminary data.</text>
</comment>
<dbReference type="AlphaFoldDB" id="A0A545VL78"/>
<keyword evidence="3" id="KW-1185">Reference proteome</keyword>
<evidence type="ECO:0000259" key="1">
    <source>
        <dbReference type="Pfam" id="PF24968"/>
    </source>
</evidence>
<accession>A0A545VL78</accession>
<dbReference type="OrthoDB" id="3527137at2759"/>
<dbReference type="InterPro" id="IPR056672">
    <property type="entry name" value="DUF7770"/>
</dbReference>
<reference evidence="2 3" key="1">
    <citation type="journal article" date="2019" name="Appl. Microbiol. Biotechnol.">
        <title>Genome sequence of Isaria javanica and comparative genome analysis insights into family S53 peptidase evolution in fungal entomopathogens.</title>
        <authorList>
            <person name="Lin R."/>
            <person name="Zhang X."/>
            <person name="Xin B."/>
            <person name="Zou M."/>
            <person name="Gao Y."/>
            <person name="Qin F."/>
            <person name="Hu Q."/>
            <person name="Xie B."/>
            <person name="Cheng X."/>
        </authorList>
    </citation>
    <scope>NUCLEOTIDE SEQUENCE [LARGE SCALE GENOMIC DNA]</scope>
    <source>
        <strain evidence="2 3">IJ1G</strain>
    </source>
</reference>
<name>A0A545VL78_9HYPO</name>